<keyword evidence="6 7" id="KW-0066">ATP synthesis</keyword>
<dbReference type="Proteomes" id="UP000254834">
    <property type="component" value="Chromosome"/>
</dbReference>
<comment type="function">
    <text evidence="7">This protein is part of the stalk that links CF(0) to CF(1). It either transmits conformational changes from CF(0) to CF(1) or is implicated in proton conduction.</text>
</comment>
<dbReference type="HAMAP" id="MF_01416">
    <property type="entry name" value="ATP_synth_delta_bact"/>
    <property type="match status" value="1"/>
</dbReference>
<evidence type="ECO:0000256" key="3">
    <source>
        <dbReference type="ARBA" id="ARBA00022781"/>
    </source>
</evidence>
<evidence type="ECO:0000256" key="4">
    <source>
        <dbReference type="ARBA" id="ARBA00023065"/>
    </source>
</evidence>
<dbReference type="InterPro" id="IPR000711">
    <property type="entry name" value="ATPase_OSCP/dsu"/>
</dbReference>
<gene>
    <name evidence="7 8" type="primary">atpH</name>
    <name evidence="8" type="ORF">C0J27_02375</name>
</gene>
<dbReference type="SUPFAM" id="SSF47928">
    <property type="entry name" value="N-terminal domain of the delta subunit of the F1F0-ATP synthase"/>
    <property type="match status" value="1"/>
</dbReference>
<dbReference type="Pfam" id="PF00213">
    <property type="entry name" value="OSCP"/>
    <property type="match status" value="1"/>
</dbReference>
<protein>
    <recommendedName>
        <fullName evidence="7">ATP synthase subunit delta</fullName>
    </recommendedName>
    <alternativeName>
        <fullName evidence="7">ATP synthase F(1) sector subunit delta</fullName>
    </alternativeName>
    <alternativeName>
        <fullName evidence="7">F-type ATPase subunit delta</fullName>
        <shortName evidence="7">F-ATPase subunit delta</shortName>
    </alternativeName>
</protein>
<proteinExistence type="inferred from homology"/>
<dbReference type="PANTHER" id="PTHR11910">
    <property type="entry name" value="ATP SYNTHASE DELTA CHAIN"/>
    <property type="match status" value="1"/>
</dbReference>
<comment type="subcellular location">
    <subcellularLocation>
        <location evidence="7">Cell membrane</location>
        <topology evidence="7">Peripheral membrane protein</topology>
    </subcellularLocation>
    <subcellularLocation>
        <location evidence="1">Membrane</location>
    </subcellularLocation>
</comment>
<dbReference type="EMBL" id="CP025544">
    <property type="protein sequence ID" value="AXK60580.1"/>
    <property type="molecule type" value="Genomic_DNA"/>
</dbReference>
<keyword evidence="2 7" id="KW-0813">Transport</keyword>
<keyword evidence="4 7" id="KW-0406">Ion transport</keyword>
<accession>A0A345ZBB3</accession>
<dbReference type="GO" id="GO:0046933">
    <property type="term" value="F:proton-transporting ATP synthase activity, rotational mechanism"/>
    <property type="evidence" value="ECO:0007669"/>
    <property type="project" value="UniProtKB-UniRule"/>
</dbReference>
<dbReference type="GO" id="GO:0045259">
    <property type="term" value="C:proton-transporting ATP synthase complex"/>
    <property type="evidence" value="ECO:0007669"/>
    <property type="project" value="UniProtKB-KW"/>
</dbReference>
<dbReference type="InterPro" id="IPR020781">
    <property type="entry name" value="ATPase_OSCP/d_CS"/>
</dbReference>
<evidence type="ECO:0000256" key="6">
    <source>
        <dbReference type="ARBA" id="ARBA00023310"/>
    </source>
</evidence>
<name>A0A345ZBB3_9BACT</name>
<dbReference type="InterPro" id="IPR026015">
    <property type="entry name" value="ATP_synth_OSCP/delta_N_sf"/>
</dbReference>
<keyword evidence="3 7" id="KW-0375">Hydrogen ion transport</keyword>
<comment type="function">
    <text evidence="7">F(1)F(0) ATP synthase produces ATP from ADP in the presence of a proton or sodium gradient. F-type ATPases consist of two structural domains, F(1) containing the extramembraneous catalytic core and F(0) containing the membrane proton channel, linked together by a central stalk and a peripheral stalk. During catalysis, ATP synthesis in the catalytic domain of F(1) is coupled via a rotary mechanism of the central stalk subunits to proton translocation.</text>
</comment>
<dbReference type="Gene3D" id="1.10.520.20">
    <property type="entry name" value="N-terminal domain of the delta subunit of the F1F0-ATP synthase"/>
    <property type="match status" value="1"/>
</dbReference>
<evidence type="ECO:0000256" key="1">
    <source>
        <dbReference type="ARBA" id="ARBA00004370"/>
    </source>
</evidence>
<dbReference type="RefSeq" id="WP_115585595.1">
    <property type="nucleotide sequence ID" value="NZ_CP025544.1"/>
</dbReference>
<dbReference type="KEGG" id="cdes:C0J27_02375"/>
<evidence type="ECO:0000313" key="9">
    <source>
        <dbReference type="Proteomes" id="UP000254834"/>
    </source>
</evidence>
<organism evidence="8 9">
    <name type="scientific">Candidatus Chromulinivorax destructor</name>
    <dbReference type="NCBI Taxonomy" id="2066483"/>
    <lineage>
        <taxon>Bacteria</taxon>
        <taxon>Candidatus Babelota</taxon>
        <taxon>Candidatus Babeliae</taxon>
        <taxon>Candidatus Babeliales</taxon>
        <taxon>Candidatus Chromulinivoraceae</taxon>
        <taxon>Candidatus Chromulinivorax</taxon>
    </lineage>
</organism>
<dbReference type="PRINTS" id="PR00125">
    <property type="entry name" value="ATPASEDELTA"/>
</dbReference>
<sequence>MIGFSRSDIAKKYAQAYLNVCGKQHTYEEFCSMWRAAQFLSEHQSLLSYLSLSIIDEVDKKRFIDLFFEKFHLFPSLKELFYLLLKNKHINLAADTLRDIYALYKMQHNIVDLKVISADDLSENQIEEIKYFFTQLSGQHVHVRHHVNPALIAGIRLQTENYLWEYSIAQQLRKLKQELIA</sequence>
<evidence type="ECO:0000313" key="8">
    <source>
        <dbReference type="EMBL" id="AXK60580.1"/>
    </source>
</evidence>
<keyword evidence="7" id="KW-0139">CF(1)</keyword>
<reference evidence="8 9" key="1">
    <citation type="submission" date="2017-12" db="EMBL/GenBank/DDBJ databases">
        <title>Chromulinavorax destructans is a abundant pathogen of dominant heterotrophic picoflagllates.</title>
        <authorList>
            <person name="Deeg C.M."/>
            <person name="Zimmer M."/>
            <person name="Suttle C.A."/>
        </authorList>
    </citation>
    <scope>NUCLEOTIDE SEQUENCE [LARGE SCALE GENOMIC DNA]</scope>
    <source>
        <strain evidence="8 9">SeV1</strain>
    </source>
</reference>
<dbReference type="OrthoDB" id="9802471at2"/>
<dbReference type="PROSITE" id="PS00389">
    <property type="entry name" value="ATPASE_DELTA"/>
    <property type="match status" value="1"/>
</dbReference>
<evidence type="ECO:0000256" key="7">
    <source>
        <dbReference type="HAMAP-Rule" id="MF_01416"/>
    </source>
</evidence>
<dbReference type="GO" id="GO:0005886">
    <property type="term" value="C:plasma membrane"/>
    <property type="evidence" value="ECO:0007669"/>
    <property type="project" value="UniProtKB-SubCell"/>
</dbReference>
<evidence type="ECO:0000256" key="5">
    <source>
        <dbReference type="ARBA" id="ARBA00023136"/>
    </source>
</evidence>
<keyword evidence="5 7" id="KW-0472">Membrane</keyword>
<keyword evidence="9" id="KW-1185">Reference proteome</keyword>
<evidence type="ECO:0000256" key="2">
    <source>
        <dbReference type="ARBA" id="ARBA00022448"/>
    </source>
</evidence>
<comment type="similarity">
    <text evidence="7">Belongs to the ATPase delta chain family.</text>
</comment>
<keyword evidence="7" id="KW-1003">Cell membrane</keyword>
<dbReference type="AlphaFoldDB" id="A0A345ZBB3"/>
<dbReference type="NCBIfam" id="TIGR01145">
    <property type="entry name" value="ATP_synt_delta"/>
    <property type="match status" value="1"/>
</dbReference>